<dbReference type="Proteomes" id="UP001202031">
    <property type="component" value="Unassembled WGS sequence"/>
</dbReference>
<dbReference type="RefSeq" id="WP_249853024.1">
    <property type="nucleotide sequence ID" value="NZ_JAMGSI010000001.1"/>
</dbReference>
<accession>A0ABT0R704</accession>
<gene>
    <name evidence="1" type="ORF">M8N44_04065</name>
</gene>
<dbReference type="EMBL" id="JAMGSI010000001">
    <property type="protein sequence ID" value="MCL6656493.1"/>
    <property type="molecule type" value="Genomic_DNA"/>
</dbReference>
<name>A0ABT0R704_9BACT</name>
<proteinExistence type="predicted"/>
<keyword evidence="2" id="KW-1185">Reference proteome</keyword>
<evidence type="ECO:0000313" key="2">
    <source>
        <dbReference type="Proteomes" id="UP001202031"/>
    </source>
</evidence>
<protein>
    <submittedName>
        <fullName evidence="1">Uncharacterized protein</fullName>
    </submittedName>
</protein>
<reference evidence="1 2" key="1">
    <citation type="submission" date="2022-03" db="EMBL/GenBank/DDBJ databases">
        <title>Taxonomic description of new species and reclassification of some bacterial strains.</title>
        <authorList>
            <person name="Ndongo S."/>
        </authorList>
    </citation>
    <scope>NUCLEOTIDE SEQUENCE [LARGE SCALE GENOMIC DNA]</scope>
    <source>
        <strain evidence="1 2">Marseille-P6666</strain>
    </source>
</reference>
<evidence type="ECO:0000313" key="1">
    <source>
        <dbReference type="EMBL" id="MCL6656493.1"/>
    </source>
</evidence>
<dbReference type="GeneID" id="84023018"/>
<organism evidence="1 2">
    <name type="scientific">Akkermansia massiliensis</name>
    <dbReference type="NCBI Taxonomy" id="2927224"/>
    <lineage>
        <taxon>Bacteria</taxon>
        <taxon>Pseudomonadati</taxon>
        <taxon>Verrucomicrobiota</taxon>
        <taxon>Verrucomicrobiia</taxon>
        <taxon>Verrucomicrobiales</taxon>
        <taxon>Akkermansiaceae</taxon>
        <taxon>Akkermansia</taxon>
    </lineage>
</organism>
<sequence length="283" mass="33206">MSTTTRILILAQTEPCFSKQYLETVCTAGITEEGKWIRLYPLRKRMLSTTKDYQKYQWIECAIDPTSNPQDHRPESHKIDQDSIIPKDLVSADNKWSARKRILLTDKIHVYTTREEILKGARENTFSLCLFKPSFVTKFFGEFVGDEFSVEEKRIIQQHRSQGILFSFDDELTPCDLNFSKVPYSFHCKFKDANGAEMKLSVLDWEMSTLYRKCRKNADREQAMEKTLNKYNSFIPSKDLYFILGTRNQDHNKLICKPELNINPWSIISVIYFPKDMQLQLPL</sequence>
<comment type="caution">
    <text evidence="1">The sequence shown here is derived from an EMBL/GenBank/DDBJ whole genome shotgun (WGS) entry which is preliminary data.</text>
</comment>